<reference evidence="2 3" key="1">
    <citation type="submission" date="2020-08" db="EMBL/GenBank/DDBJ databases">
        <title>Description of novel Flavobacterium F-400 isolate.</title>
        <authorList>
            <person name="Saticioglu I."/>
            <person name="Duman M."/>
            <person name="Altun S."/>
        </authorList>
    </citation>
    <scope>NUCLEOTIDE SEQUENCE [LARGE SCALE GENOMIC DNA]</scope>
    <source>
        <strain evidence="2 3">F-400</strain>
    </source>
</reference>
<feature type="transmembrane region" description="Helical" evidence="1">
    <location>
        <begin position="362"/>
        <end position="379"/>
    </location>
</feature>
<feature type="transmembrane region" description="Helical" evidence="1">
    <location>
        <begin position="333"/>
        <end position="350"/>
    </location>
</feature>
<dbReference type="Proteomes" id="UP000621670">
    <property type="component" value="Unassembled WGS sequence"/>
</dbReference>
<protein>
    <submittedName>
        <fullName evidence="2">YfhO family protein</fullName>
    </submittedName>
</protein>
<dbReference type="PANTHER" id="PTHR38454">
    <property type="entry name" value="INTEGRAL MEMBRANE PROTEIN-RELATED"/>
    <property type="match status" value="1"/>
</dbReference>
<feature type="transmembrane region" description="Helical" evidence="1">
    <location>
        <begin position="422"/>
        <end position="440"/>
    </location>
</feature>
<dbReference type="PANTHER" id="PTHR38454:SF1">
    <property type="entry name" value="INTEGRAL MEMBRANE PROTEIN"/>
    <property type="match status" value="1"/>
</dbReference>
<evidence type="ECO:0000313" key="3">
    <source>
        <dbReference type="Proteomes" id="UP000621670"/>
    </source>
</evidence>
<name>A0ABR7JBK7_9FLAO</name>
<organism evidence="2 3">
    <name type="scientific">Flavobacterium turcicum</name>
    <dbReference type="NCBI Taxonomy" id="2764718"/>
    <lineage>
        <taxon>Bacteria</taxon>
        <taxon>Pseudomonadati</taxon>
        <taxon>Bacteroidota</taxon>
        <taxon>Flavobacteriia</taxon>
        <taxon>Flavobacteriales</taxon>
        <taxon>Flavobacteriaceae</taxon>
        <taxon>Flavobacterium</taxon>
    </lineage>
</organism>
<keyword evidence="1" id="KW-1133">Transmembrane helix</keyword>
<feature type="transmembrane region" description="Helical" evidence="1">
    <location>
        <begin position="447"/>
        <end position="468"/>
    </location>
</feature>
<dbReference type="RefSeq" id="WP_166132539.1">
    <property type="nucleotide sequence ID" value="NZ_JAAOBY010000001.1"/>
</dbReference>
<dbReference type="EMBL" id="JACRUM010000001">
    <property type="protein sequence ID" value="MBC5861870.1"/>
    <property type="molecule type" value="Genomic_DNA"/>
</dbReference>
<evidence type="ECO:0000313" key="2">
    <source>
        <dbReference type="EMBL" id="MBC5861870.1"/>
    </source>
</evidence>
<comment type="caution">
    <text evidence="2">The sequence shown here is derived from an EMBL/GenBank/DDBJ whole genome shotgun (WGS) entry which is preliminary data.</text>
</comment>
<dbReference type="Pfam" id="PF09586">
    <property type="entry name" value="YfhO"/>
    <property type="match status" value="2"/>
</dbReference>
<feature type="transmembrane region" description="Helical" evidence="1">
    <location>
        <begin position="101"/>
        <end position="121"/>
    </location>
</feature>
<feature type="transmembrane region" description="Helical" evidence="1">
    <location>
        <begin position="228"/>
        <end position="247"/>
    </location>
</feature>
<dbReference type="InterPro" id="IPR018580">
    <property type="entry name" value="Uncharacterised_YfhO"/>
</dbReference>
<accession>A0ABR7JBK7</accession>
<gene>
    <name evidence="2" type="ORF">H8R26_00410</name>
</gene>
<keyword evidence="1" id="KW-0472">Membrane</keyword>
<keyword evidence="1" id="KW-0812">Transmembrane</keyword>
<sequence>MKDLSFKKSLLYFSVILIVLELLLYKDFIFGEYYFLYKDLGDDIYNVGYPELYSKMEALKNGYLPSFSFHTALGENKYPFAIEHIALTVTYLFFKNDIASAFIWMQLIYTFLAGFFLFVFFRKKGIHVLAAGIGSVLFAFSGYMVGCSTWYLVQFSNDMMLFALFILSLHYFQENKRVYLLTITTALIGMAYTSIILYFAFLLAVIYLLVNYDSNKSLKLSLQQFAKIGFAGLLGLGLASFILLSNLHQMLNSPRGKGMYPLMDELKQTPLQIAEKPELATSLLRLFSNNLQGIAENYQGWYNYFEAPFLYSGLVVLLLIPQLFHFVDRRKRLTYGGILFFFMLIIAVPLFRHSLWLFTGNYYRMIGMLATIVFIYFATMSLDFVIKQEKVYFKTLLLTIIGFLTLLFSLKSQIAIDASPSVFIVISFLIVYFTLLYFFGKKRLINYFPHLLVGFIVLEIFIFAAPTLQDRMLVTKDDVKVGKGFFDATKSIIKDIKEKDSSFFRVEKDFFSGNSRVYSYNEAQIQGFYGSSGYWAFHNSNYIAFLKSIDTLNYKNEIGSRYVRGIREIPEAMQLCGVKYFISNQDSLKKNQGEFEFLKSINGYSLYKLKNHRSLGFAFTNYITEKEFDKLTLGQKHKIVNKSIVVEEKDVKKLTELQPDYQSVLNDSSPKQLLIRSFKENEIMGSIKIDQPSMLFLSIPFDDGWKISINGHKTIKYKVFHGLTAVYLNKGNHKVEMSFFPPYKSIGFAISILSVLIGIIILSIRKIKDIKTK</sequence>
<feature type="transmembrane region" description="Helical" evidence="1">
    <location>
        <begin position="391"/>
        <end position="410"/>
    </location>
</feature>
<proteinExistence type="predicted"/>
<evidence type="ECO:0000256" key="1">
    <source>
        <dbReference type="SAM" id="Phobius"/>
    </source>
</evidence>
<feature type="transmembrane region" description="Helical" evidence="1">
    <location>
        <begin position="179"/>
        <end position="208"/>
    </location>
</feature>
<feature type="transmembrane region" description="Helical" evidence="1">
    <location>
        <begin position="128"/>
        <end position="145"/>
    </location>
</feature>
<keyword evidence="3" id="KW-1185">Reference proteome</keyword>
<feature type="transmembrane region" description="Helical" evidence="1">
    <location>
        <begin position="746"/>
        <end position="764"/>
    </location>
</feature>
<feature type="transmembrane region" description="Helical" evidence="1">
    <location>
        <begin position="9"/>
        <end position="25"/>
    </location>
</feature>